<dbReference type="NCBIfam" id="TIGR01746">
    <property type="entry name" value="Thioester-redct"/>
    <property type="match status" value="1"/>
</dbReference>
<dbReference type="InterPro" id="IPR036736">
    <property type="entry name" value="ACP-like_sf"/>
</dbReference>
<evidence type="ECO:0000256" key="1">
    <source>
        <dbReference type="ARBA" id="ARBA00022450"/>
    </source>
</evidence>
<proteinExistence type="predicted"/>
<feature type="compositionally biased region" description="Polar residues" evidence="3">
    <location>
        <begin position="1"/>
        <end position="10"/>
    </location>
</feature>
<dbReference type="InterPro" id="IPR013120">
    <property type="entry name" value="FAR_NAD-bd"/>
</dbReference>
<evidence type="ECO:0000256" key="3">
    <source>
        <dbReference type="SAM" id="MobiDB-lite"/>
    </source>
</evidence>
<dbReference type="PANTHER" id="PTHR44845:SF6">
    <property type="entry name" value="BETA-ALANINE-ACTIVATING ENZYME"/>
    <property type="match status" value="1"/>
</dbReference>
<dbReference type="InterPro" id="IPR009081">
    <property type="entry name" value="PP-bd_ACP"/>
</dbReference>
<dbReference type="SUPFAM" id="SSF47336">
    <property type="entry name" value="ACP-like"/>
    <property type="match status" value="1"/>
</dbReference>
<organism evidence="5 6">
    <name type="scientific">Actinomadura gamaensis</name>
    <dbReference type="NCBI Taxonomy" id="1763541"/>
    <lineage>
        <taxon>Bacteria</taxon>
        <taxon>Bacillati</taxon>
        <taxon>Actinomycetota</taxon>
        <taxon>Actinomycetes</taxon>
        <taxon>Streptosporangiales</taxon>
        <taxon>Thermomonosporaceae</taxon>
        <taxon>Actinomadura</taxon>
    </lineage>
</organism>
<dbReference type="InterPro" id="IPR010080">
    <property type="entry name" value="Thioester_reductase-like_dom"/>
</dbReference>
<dbReference type="SUPFAM" id="SSF51735">
    <property type="entry name" value="NAD(P)-binding Rossmann-fold domains"/>
    <property type="match status" value="1"/>
</dbReference>
<dbReference type="EMBL" id="JBHSIT010000026">
    <property type="protein sequence ID" value="MFC4914112.1"/>
    <property type="molecule type" value="Genomic_DNA"/>
</dbReference>
<feature type="domain" description="Carrier" evidence="4">
    <location>
        <begin position="14"/>
        <end position="94"/>
    </location>
</feature>
<dbReference type="RefSeq" id="WP_378265699.1">
    <property type="nucleotide sequence ID" value="NZ_JBHSIT010000026.1"/>
</dbReference>
<keyword evidence="6" id="KW-1185">Reference proteome</keyword>
<evidence type="ECO:0000259" key="4">
    <source>
        <dbReference type="PROSITE" id="PS50075"/>
    </source>
</evidence>
<sequence length="518" mass="56194">MAAESATGTEASDPPRGGTEETVARLWAEQLGLERIGRRDDFFAVGGESLQAVRFVTALRNELRLDDVPGRLLVRMLLDTPVLHRFAERLDAARDGRVEPDRAPVDLHAEARLDPSLHFGEPPPAGTTDPQAVLLTGATGFLGAFLTRRFLDDTTARLYCPVRATDPDDGLRRIAAALRRYELPLTDLEQRVTAVPADLAEPRLGLDAHRFAQLADQVEVILHNGAHVNFLYPYSRLAAANVGGVRELIRLAAAGDPKPFHYVSSIAVHAGLGTTGRRQMPEDDPLGDPELLGQGYAETKWVAETMLRAAAEQGLPVSLYRPGEITGTRDRGVQGTGTMLSALFKAITDTGLAPAVPYELNLIPVEVAAEALVRLLLTAPARGHAYHLVNPAPAPLSLLVERAETLGYRIRQLPYDQWLREMNRYTGAEPAAPIADYLPMFSERSAKTGLSVFEASFPGNMPDLATSNFTDAAGDTKIPAVDADLLDRYLRYWLSSGFLTPPTSPSEEAAAPPGNRHS</sequence>
<evidence type="ECO:0000313" key="5">
    <source>
        <dbReference type="EMBL" id="MFC4914112.1"/>
    </source>
</evidence>
<accession>A0ABV9UD84</accession>
<dbReference type="Pfam" id="PF00550">
    <property type="entry name" value="PP-binding"/>
    <property type="match status" value="1"/>
</dbReference>
<name>A0ABV9UD84_9ACTN</name>
<dbReference type="PROSITE" id="PS50075">
    <property type="entry name" value="CARRIER"/>
    <property type="match status" value="1"/>
</dbReference>
<dbReference type="PANTHER" id="PTHR44845">
    <property type="entry name" value="CARRIER DOMAIN-CONTAINING PROTEIN"/>
    <property type="match status" value="1"/>
</dbReference>
<reference evidence="6" key="1">
    <citation type="journal article" date="2019" name="Int. J. Syst. Evol. Microbiol.">
        <title>The Global Catalogue of Microorganisms (GCM) 10K type strain sequencing project: providing services to taxonomists for standard genome sequencing and annotation.</title>
        <authorList>
            <consortium name="The Broad Institute Genomics Platform"/>
            <consortium name="The Broad Institute Genome Sequencing Center for Infectious Disease"/>
            <person name="Wu L."/>
            <person name="Ma J."/>
        </authorList>
    </citation>
    <scope>NUCLEOTIDE SEQUENCE [LARGE SCALE GENOMIC DNA]</scope>
    <source>
        <strain evidence="6">KLKA75</strain>
    </source>
</reference>
<protein>
    <submittedName>
        <fullName evidence="5">Thioester reductase domain-containing protein</fullName>
    </submittedName>
</protein>
<keyword evidence="2" id="KW-0597">Phosphoprotein</keyword>
<dbReference type="CDD" id="cd05235">
    <property type="entry name" value="SDR_e1"/>
    <property type="match status" value="1"/>
</dbReference>
<dbReference type="Gene3D" id="1.10.1200.10">
    <property type="entry name" value="ACP-like"/>
    <property type="match status" value="1"/>
</dbReference>
<gene>
    <name evidence="5" type="ORF">ACFPCY_42995</name>
</gene>
<dbReference type="Pfam" id="PF07993">
    <property type="entry name" value="NAD_binding_4"/>
    <property type="match status" value="1"/>
</dbReference>
<dbReference type="Gene3D" id="3.40.50.720">
    <property type="entry name" value="NAD(P)-binding Rossmann-like Domain"/>
    <property type="match status" value="1"/>
</dbReference>
<comment type="caution">
    <text evidence="5">The sequence shown here is derived from an EMBL/GenBank/DDBJ whole genome shotgun (WGS) entry which is preliminary data.</text>
</comment>
<dbReference type="InterPro" id="IPR036291">
    <property type="entry name" value="NAD(P)-bd_dom_sf"/>
</dbReference>
<feature type="region of interest" description="Disordered" evidence="3">
    <location>
        <begin position="1"/>
        <end position="20"/>
    </location>
</feature>
<evidence type="ECO:0000256" key="2">
    <source>
        <dbReference type="ARBA" id="ARBA00022553"/>
    </source>
</evidence>
<keyword evidence="1" id="KW-0596">Phosphopantetheine</keyword>
<dbReference type="Proteomes" id="UP001595872">
    <property type="component" value="Unassembled WGS sequence"/>
</dbReference>
<evidence type="ECO:0000313" key="6">
    <source>
        <dbReference type="Proteomes" id="UP001595872"/>
    </source>
</evidence>